<keyword evidence="15" id="KW-1185">Reference proteome</keyword>
<evidence type="ECO:0000256" key="9">
    <source>
        <dbReference type="SAM" id="SignalP"/>
    </source>
</evidence>
<dbReference type="AlphaFoldDB" id="A0A0N0RSB9"/>
<keyword evidence="7" id="KW-0175">Coiled coil</keyword>
<dbReference type="GeneID" id="28730306"/>
<feature type="transmembrane region" description="Helical" evidence="8">
    <location>
        <begin position="559"/>
        <end position="583"/>
    </location>
</feature>
<evidence type="ECO:0000259" key="10">
    <source>
        <dbReference type="Pfam" id="PF02714"/>
    </source>
</evidence>
<dbReference type="STRING" id="77020.A0A0N0RSB9"/>
<feature type="transmembrane region" description="Helical" evidence="8">
    <location>
        <begin position="413"/>
        <end position="437"/>
    </location>
</feature>
<feature type="transmembrane region" description="Helical" evidence="8">
    <location>
        <begin position="104"/>
        <end position="129"/>
    </location>
</feature>
<accession>A0A0N0RSB9</accession>
<feature type="transmembrane region" description="Helical" evidence="8">
    <location>
        <begin position="457"/>
        <end position="479"/>
    </location>
</feature>
<feature type="domain" description="CSC1/OSCA1-like cytosolic" evidence="13">
    <location>
        <begin position="208"/>
        <end position="400"/>
    </location>
</feature>
<dbReference type="Pfam" id="PF14703">
    <property type="entry name" value="PHM7_cyt"/>
    <property type="match status" value="1"/>
</dbReference>
<dbReference type="Pfam" id="PF12621">
    <property type="entry name" value="PHM7_ext"/>
    <property type="match status" value="1"/>
</dbReference>
<name>A0A0N0RSB9_9BASI</name>
<comment type="subcellular location">
    <subcellularLocation>
        <location evidence="1">Membrane</location>
        <topology evidence="1">Multi-pass membrane protein</topology>
    </subcellularLocation>
</comment>
<dbReference type="InterPro" id="IPR027815">
    <property type="entry name" value="CSC1/OSCA1-like_cyt"/>
</dbReference>
<dbReference type="PANTHER" id="PTHR13018:SF143">
    <property type="entry name" value="CSC1_OSCA1-LIKE 7TM REGION DOMAIN-CONTAINING PROTEIN"/>
    <property type="match status" value="1"/>
</dbReference>
<dbReference type="VEuPathDB" id="FungiDB:Malapachy_3974"/>
<evidence type="ECO:0000256" key="1">
    <source>
        <dbReference type="ARBA" id="ARBA00004141"/>
    </source>
</evidence>
<feature type="domain" description="CSC1/OSCA1-like 7TM region" evidence="10">
    <location>
        <begin position="412"/>
        <end position="687"/>
    </location>
</feature>
<keyword evidence="9" id="KW-0732">Signal</keyword>
<organism evidence="14 15">
    <name type="scientific">Malassezia pachydermatis</name>
    <dbReference type="NCBI Taxonomy" id="77020"/>
    <lineage>
        <taxon>Eukaryota</taxon>
        <taxon>Fungi</taxon>
        <taxon>Dikarya</taxon>
        <taxon>Basidiomycota</taxon>
        <taxon>Ustilaginomycotina</taxon>
        <taxon>Malasseziomycetes</taxon>
        <taxon>Malasseziales</taxon>
        <taxon>Malasseziaceae</taxon>
        <taxon>Malassezia</taxon>
    </lineage>
</organism>
<dbReference type="Proteomes" id="UP000037751">
    <property type="component" value="Unassembled WGS sequence"/>
</dbReference>
<feature type="domain" description="CSC1/OSCA1-like N-terminal transmembrane" evidence="12">
    <location>
        <begin position="31"/>
        <end position="181"/>
    </location>
</feature>
<keyword evidence="6 8" id="KW-0472">Membrane</keyword>
<feature type="transmembrane region" description="Helical" evidence="8">
    <location>
        <begin position="633"/>
        <end position="654"/>
    </location>
</feature>
<evidence type="ECO:0008006" key="16">
    <source>
        <dbReference type="Google" id="ProtNLM"/>
    </source>
</evidence>
<evidence type="ECO:0000313" key="14">
    <source>
        <dbReference type="EMBL" id="KOS14329.1"/>
    </source>
</evidence>
<reference evidence="14 15" key="1">
    <citation type="submission" date="2015-07" db="EMBL/GenBank/DDBJ databases">
        <title>Draft Genome Sequence of Malassezia furfur CBS1878 and Malassezia pachydermatis CBS1879.</title>
        <authorList>
            <person name="Triana S."/>
            <person name="Ohm R."/>
            <person name="Gonzalez A."/>
            <person name="DeCock H."/>
            <person name="Restrepo S."/>
            <person name="Celis A."/>
        </authorList>
    </citation>
    <scope>NUCLEOTIDE SEQUENCE [LARGE SCALE GENOMIC DNA]</scope>
    <source>
        <strain evidence="14 15">CBS 1879</strain>
    </source>
</reference>
<dbReference type="OrthoDB" id="1076608at2759"/>
<evidence type="ECO:0000259" key="13">
    <source>
        <dbReference type="Pfam" id="PF14703"/>
    </source>
</evidence>
<protein>
    <recommendedName>
        <fullName evidence="16">DUF221-domain-containing protein</fullName>
    </recommendedName>
</protein>
<evidence type="ECO:0000259" key="11">
    <source>
        <dbReference type="Pfam" id="PF12621"/>
    </source>
</evidence>
<dbReference type="InterPro" id="IPR045122">
    <property type="entry name" value="Csc1-like"/>
</dbReference>
<proteinExistence type="inferred from homology"/>
<dbReference type="Pfam" id="PF02714">
    <property type="entry name" value="RSN1_7TM"/>
    <property type="match status" value="1"/>
</dbReference>
<evidence type="ECO:0000256" key="2">
    <source>
        <dbReference type="ARBA" id="ARBA00007779"/>
    </source>
</evidence>
<keyword evidence="5 8" id="KW-1133">Transmembrane helix</keyword>
<dbReference type="GO" id="GO:0005227">
    <property type="term" value="F:calcium-activated cation channel activity"/>
    <property type="evidence" value="ECO:0007669"/>
    <property type="project" value="InterPro"/>
</dbReference>
<evidence type="ECO:0000256" key="5">
    <source>
        <dbReference type="ARBA" id="ARBA00022989"/>
    </source>
</evidence>
<dbReference type="Pfam" id="PF13967">
    <property type="entry name" value="RSN1_TM"/>
    <property type="match status" value="1"/>
</dbReference>
<feature type="coiled-coil region" evidence="7">
    <location>
        <begin position="325"/>
        <end position="352"/>
    </location>
</feature>
<evidence type="ECO:0000256" key="4">
    <source>
        <dbReference type="ARBA" id="ARBA00022692"/>
    </source>
</evidence>
<evidence type="ECO:0000256" key="6">
    <source>
        <dbReference type="ARBA" id="ARBA00023136"/>
    </source>
</evidence>
<feature type="domain" description="10TM putative phosphate transporter extracellular tail" evidence="11">
    <location>
        <begin position="784"/>
        <end position="849"/>
    </location>
</feature>
<keyword evidence="3" id="KW-0813">Transport</keyword>
<evidence type="ECO:0000259" key="12">
    <source>
        <dbReference type="Pfam" id="PF13967"/>
    </source>
</evidence>
<keyword evidence="4 8" id="KW-0812">Transmembrane</keyword>
<evidence type="ECO:0000256" key="7">
    <source>
        <dbReference type="SAM" id="Coils"/>
    </source>
</evidence>
<feature type="signal peptide" evidence="9">
    <location>
        <begin position="1"/>
        <end position="20"/>
    </location>
</feature>
<dbReference type="EMBL" id="LGAV01000004">
    <property type="protein sequence ID" value="KOS14329.1"/>
    <property type="molecule type" value="Genomic_DNA"/>
</dbReference>
<evidence type="ECO:0000313" key="15">
    <source>
        <dbReference type="Proteomes" id="UP000037751"/>
    </source>
</evidence>
<evidence type="ECO:0000256" key="3">
    <source>
        <dbReference type="ARBA" id="ARBA00022448"/>
    </source>
</evidence>
<feature type="transmembrane region" description="Helical" evidence="8">
    <location>
        <begin position="164"/>
        <end position="183"/>
    </location>
</feature>
<comment type="caution">
    <text evidence="14">The sequence shown here is derived from an EMBL/GenBank/DDBJ whole genome shotgun (WGS) entry which is preliminary data.</text>
</comment>
<feature type="transmembrane region" description="Helical" evidence="8">
    <location>
        <begin position="697"/>
        <end position="719"/>
    </location>
</feature>
<feature type="transmembrane region" description="Helical" evidence="8">
    <location>
        <begin position="30"/>
        <end position="52"/>
    </location>
</feature>
<dbReference type="RefSeq" id="XP_017991961.1">
    <property type="nucleotide sequence ID" value="XM_018138430.1"/>
</dbReference>
<feature type="transmembrane region" description="Helical" evidence="8">
    <location>
        <begin position="604"/>
        <end position="627"/>
    </location>
</feature>
<feature type="transmembrane region" description="Helical" evidence="8">
    <location>
        <begin position="666"/>
        <end position="691"/>
    </location>
</feature>
<dbReference type="InterPro" id="IPR003864">
    <property type="entry name" value="CSC1/OSCA1-like_7TM"/>
</dbReference>
<dbReference type="PANTHER" id="PTHR13018">
    <property type="entry name" value="PROBABLE MEMBRANE PROTEIN DUF221-RELATED"/>
    <property type="match status" value="1"/>
</dbReference>
<evidence type="ECO:0000256" key="8">
    <source>
        <dbReference type="SAM" id="Phobius"/>
    </source>
</evidence>
<dbReference type="InterPro" id="IPR032880">
    <property type="entry name" value="CSC1/OSCA1-like_N"/>
</dbReference>
<feature type="chain" id="PRO_5005857690" description="DUF221-domain-containing protein" evidence="9">
    <location>
        <begin position="21"/>
        <end position="860"/>
    </location>
</feature>
<comment type="similarity">
    <text evidence="2">Belongs to the CSC1 (TC 1.A.17) family.</text>
</comment>
<dbReference type="InterPro" id="IPR022257">
    <property type="entry name" value="PHM7_ext"/>
</dbReference>
<gene>
    <name evidence="14" type="ORF">Malapachy_3974</name>
</gene>
<dbReference type="GO" id="GO:0005886">
    <property type="term" value="C:plasma membrane"/>
    <property type="evidence" value="ECO:0007669"/>
    <property type="project" value="TreeGrafter"/>
</dbReference>
<sequence length="860" mass="97184">MKQVRTALLLLSATAATAYAQDATNTTTSTVISAIVLALILSGIFMVAFLVLRPRLPAIYQPKTYRSKPPSRNSEPLSKGIFSWVPQFLKTPDMEIYRVNGLDAYTFIMFLTLMIRIFVPIWIISWIVLMPLYAANVPNHGTGFFLFTFSNVINTSKQQQKRSAGVLILHYIMIAWILYNIHVMMRRFIKLRQDFLISPHHRNSNQAKTFLVTGVPNEVLSETKLKQIYGQVPGGVKKVWINRNLKGLPKMVEERDKLVIKLEKAVAKLIKKAAKNVKKGKAEAVDAPEGHSLSLDVAERYVPAKQRPTHRLGKIPCIGQKVDTITHSRQELRRLNDEIETMRQRVTNDYQEYPPRSSAFVLCNTMMGAHFAARAEAHPEPYRMAERYLEIHPKDVVWSNLNLNPYERKIRSVGFWVLTWATVIFWCIPIAIVSLFANFDFLKDKVFFLHWISAIKGIPRGIIKAVLPTAALAILNSLLPPWLRYLAKQSGIPTHNGIELSLFTRYFIFQVIQNFLFLTIVSGIQANATQFVDQFKDPAGFVATISGVIPKASTFFLEYVFLLGLSGAAGILLQIVPLILYYAKLFLLSSSPRTIWHLRNDMSAPAWGVLYGSTMLIVVLALSYMVLAPVMNGFASVTFFTYYLAYRYMFMYVYDCKPQNETAGLFFPRAISFTFVGIYVSTFVVALMYFFNSGANTAFVAMGVLTILLLVLIVGYHYFLMDSYGKLITALPLMLDQQAEMQHGGDVAPPALPEKDQYYAAADGTMVPARSQNHVLQMEDPSVDLEKKQIEEAKTINAFYHPSRLSEQMVLWYPNDNYGIGRSQVAADHGLGFESTTDKAFVNEKYKIDENAEVAPGEED</sequence>